<organism evidence="6 7">
    <name type="scientific">Gopherus agassizii</name>
    <name type="common">Agassiz's desert tortoise</name>
    <dbReference type="NCBI Taxonomy" id="38772"/>
    <lineage>
        <taxon>Eukaryota</taxon>
        <taxon>Metazoa</taxon>
        <taxon>Chordata</taxon>
        <taxon>Craniata</taxon>
        <taxon>Vertebrata</taxon>
        <taxon>Euteleostomi</taxon>
        <taxon>Archelosauria</taxon>
        <taxon>Testudinata</taxon>
        <taxon>Testudines</taxon>
        <taxon>Cryptodira</taxon>
        <taxon>Durocryptodira</taxon>
        <taxon>Testudinoidea</taxon>
        <taxon>Testudinidae</taxon>
        <taxon>Gopherus</taxon>
    </lineage>
</organism>
<feature type="region of interest" description="Disordered" evidence="4">
    <location>
        <begin position="201"/>
        <end position="227"/>
    </location>
</feature>
<evidence type="ECO:0000256" key="1">
    <source>
        <dbReference type="ARBA" id="ARBA00004370"/>
    </source>
</evidence>
<dbReference type="Pfam" id="PF07686">
    <property type="entry name" value="V-set"/>
    <property type="match status" value="1"/>
</dbReference>
<evidence type="ECO:0000259" key="5">
    <source>
        <dbReference type="PROSITE" id="PS50835"/>
    </source>
</evidence>
<sequence length="227" mass="25049">PAPIVCPSIISCNYGFTITVHVDPAIALVGKVVMLSCQPVGQNPAKIQVHWYKWERSKNTTLYFYNSTENGTELGWAVDQHRSDAPRGRYENGVVRVKLFPVQVEDSGQYVCAVTSDGVYKEAIAQVIVAGKLGYVHTEVLLAVNNAALITVALILHCTVNQLGAELFLIMLLTDQEELTEEVGGSGYEMVEFRILTQGRKESSRIQAQKSRLRLPQGTDEQDPLGE</sequence>
<dbReference type="InterPro" id="IPR013783">
    <property type="entry name" value="Ig-like_fold"/>
</dbReference>
<dbReference type="InterPro" id="IPR013106">
    <property type="entry name" value="Ig_V-set"/>
</dbReference>
<dbReference type="GO" id="GO:0005102">
    <property type="term" value="F:signaling receptor binding"/>
    <property type="evidence" value="ECO:0007669"/>
    <property type="project" value="TreeGrafter"/>
</dbReference>
<keyword evidence="2" id="KW-0472">Membrane</keyword>
<dbReference type="InterPro" id="IPR050504">
    <property type="entry name" value="IgSF_BTN/MOG"/>
</dbReference>
<dbReference type="PROSITE" id="PS50835">
    <property type="entry name" value="IG_LIKE"/>
    <property type="match status" value="1"/>
</dbReference>
<reference evidence="7" key="1">
    <citation type="journal article" date="2017" name="PLoS ONE">
        <title>The Agassiz's desert tortoise genome provides a resource for the conservation of a threatened species.</title>
        <authorList>
            <person name="Tollis M."/>
            <person name="DeNardo D.F."/>
            <person name="Cornelius J.A."/>
            <person name="Dolby G.A."/>
            <person name="Edwards T."/>
            <person name="Henen B.T."/>
            <person name="Karl A.E."/>
            <person name="Murphy R.W."/>
            <person name="Kusumi K."/>
        </authorList>
    </citation>
    <scope>NUCLEOTIDE SEQUENCE [LARGE SCALE GENOMIC DNA]</scope>
</reference>
<dbReference type="PANTHER" id="PTHR24100:SF130">
    <property type="entry name" value="BUTYROPHILIN-LIKE PROTEIN 9"/>
    <property type="match status" value="1"/>
</dbReference>
<keyword evidence="7" id="KW-1185">Reference proteome</keyword>
<dbReference type="STRING" id="38772.ENSGAGP00000017052"/>
<evidence type="ECO:0000313" key="6">
    <source>
        <dbReference type="Ensembl" id="ENSGAGP00000017052.1"/>
    </source>
</evidence>
<dbReference type="InterPro" id="IPR003599">
    <property type="entry name" value="Ig_sub"/>
</dbReference>
<accession>A0A452HPW7</accession>
<evidence type="ECO:0000313" key="7">
    <source>
        <dbReference type="Proteomes" id="UP000291020"/>
    </source>
</evidence>
<dbReference type="PANTHER" id="PTHR24100">
    <property type="entry name" value="BUTYROPHILIN"/>
    <property type="match status" value="1"/>
</dbReference>
<dbReference type="Ensembl" id="ENSGAGT00000019460.1">
    <property type="protein sequence ID" value="ENSGAGP00000017052.1"/>
    <property type="gene ID" value="ENSGAGG00000012732.1"/>
</dbReference>
<dbReference type="SMART" id="SM00409">
    <property type="entry name" value="IG"/>
    <property type="match status" value="1"/>
</dbReference>
<feature type="domain" description="Ig-like" evidence="5">
    <location>
        <begin position="7"/>
        <end position="125"/>
    </location>
</feature>
<proteinExistence type="predicted"/>
<dbReference type="AlphaFoldDB" id="A0A452HPW7"/>
<dbReference type="Gene3D" id="2.60.40.10">
    <property type="entry name" value="Immunoglobulins"/>
    <property type="match status" value="1"/>
</dbReference>
<evidence type="ECO:0000256" key="2">
    <source>
        <dbReference type="ARBA" id="ARBA00023136"/>
    </source>
</evidence>
<name>A0A452HPW7_9SAUR</name>
<dbReference type="InterPro" id="IPR007110">
    <property type="entry name" value="Ig-like_dom"/>
</dbReference>
<dbReference type="GO" id="GO:0009897">
    <property type="term" value="C:external side of plasma membrane"/>
    <property type="evidence" value="ECO:0007669"/>
    <property type="project" value="TreeGrafter"/>
</dbReference>
<dbReference type="GO" id="GO:0001817">
    <property type="term" value="P:regulation of cytokine production"/>
    <property type="evidence" value="ECO:0007669"/>
    <property type="project" value="TreeGrafter"/>
</dbReference>
<dbReference type="GO" id="GO:0050852">
    <property type="term" value="P:T cell receptor signaling pathway"/>
    <property type="evidence" value="ECO:0007669"/>
    <property type="project" value="TreeGrafter"/>
</dbReference>
<comment type="subcellular location">
    <subcellularLocation>
        <location evidence="1">Membrane</location>
    </subcellularLocation>
</comment>
<reference evidence="6" key="2">
    <citation type="submission" date="2025-08" db="UniProtKB">
        <authorList>
            <consortium name="Ensembl"/>
        </authorList>
    </citation>
    <scope>IDENTIFICATION</scope>
</reference>
<keyword evidence="3" id="KW-0393">Immunoglobulin domain</keyword>
<evidence type="ECO:0000256" key="3">
    <source>
        <dbReference type="ARBA" id="ARBA00023319"/>
    </source>
</evidence>
<dbReference type="Proteomes" id="UP000291020">
    <property type="component" value="Unassembled WGS sequence"/>
</dbReference>
<protein>
    <recommendedName>
        <fullName evidence="5">Ig-like domain-containing protein</fullName>
    </recommendedName>
</protein>
<dbReference type="SUPFAM" id="SSF48726">
    <property type="entry name" value="Immunoglobulin"/>
    <property type="match status" value="1"/>
</dbReference>
<evidence type="ECO:0000256" key="4">
    <source>
        <dbReference type="SAM" id="MobiDB-lite"/>
    </source>
</evidence>
<reference evidence="6" key="3">
    <citation type="submission" date="2025-09" db="UniProtKB">
        <authorList>
            <consortium name="Ensembl"/>
        </authorList>
    </citation>
    <scope>IDENTIFICATION</scope>
</reference>
<dbReference type="InterPro" id="IPR036179">
    <property type="entry name" value="Ig-like_dom_sf"/>
</dbReference>